<feature type="compositionally biased region" description="Basic and acidic residues" evidence="1">
    <location>
        <begin position="333"/>
        <end position="348"/>
    </location>
</feature>
<name>A0A5K3FMX6_MESCO</name>
<feature type="compositionally biased region" description="Acidic residues" evidence="1">
    <location>
        <begin position="315"/>
        <end position="325"/>
    </location>
</feature>
<reference evidence="2" key="1">
    <citation type="submission" date="2019-11" db="UniProtKB">
        <authorList>
            <consortium name="WormBaseParasite"/>
        </authorList>
    </citation>
    <scope>IDENTIFICATION</scope>
</reference>
<feature type="compositionally biased region" description="Low complexity" evidence="1">
    <location>
        <begin position="385"/>
        <end position="407"/>
    </location>
</feature>
<feature type="compositionally biased region" description="Polar residues" evidence="1">
    <location>
        <begin position="12"/>
        <end position="31"/>
    </location>
</feature>
<feature type="compositionally biased region" description="Pro residues" evidence="1">
    <location>
        <begin position="408"/>
        <end position="419"/>
    </location>
</feature>
<feature type="region of interest" description="Disordered" evidence="1">
    <location>
        <begin position="301"/>
        <end position="419"/>
    </location>
</feature>
<accession>A0A5K3FMX6</accession>
<evidence type="ECO:0000256" key="1">
    <source>
        <dbReference type="SAM" id="MobiDB-lite"/>
    </source>
</evidence>
<protein>
    <submittedName>
        <fullName evidence="2">BZIP domain-containing protein</fullName>
    </submittedName>
</protein>
<feature type="region of interest" description="Disordered" evidence="1">
    <location>
        <begin position="1"/>
        <end position="32"/>
    </location>
</feature>
<dbReference type="AlphaFoldDB" id="A0A5K3FMX6"/>
<dbReference type="WBParaSite" id="MCU_009750-RA">
    <property type="protein sequence ID" value="MCU_009750-RA"/>
    <property type="gene ID" value="MCU_009750"/>
</dbReference>
<feature type="compositionally biased region" description="Acidic residues" evidence="1">
    <location>
        <begin position="349"/>
        <end position="359"/>
    </location>
</feature>
<sequence>MELRRSRKLLGTGSQVSGMAGRASSSATPWNRRTSRLSLASSAFSTAESYNSFHLLAEHAGATWRELWRTRMLLIDALNWAQSAAAAAQSADQQKHHVLATGQLTSMMMAYLMGQQQQQQTADATLDQGGASGPANTPDSVMMAALMAATAAAQAAMQQGQQTHHHQAAPTPGKAVPCFNAHSSAVTPPLLHSAASAYPASAPPQSQFYPRSPLAVGCQPDLLVDHQRVRNVRHDVVCHLDAAPSSSVVVSPPRSPWDLHQPLPPPTMWGGASPAAPPVMGAYGFVPPPRLMTQPMGGYEAVAASNPKDNGDVNGSDEFDSEDEVMSTSGEEVENRERRNGGRVHADVDNDDDDDDEDYWNSFPTPEGQPRDLFGGGTSVDADDVSSVSQSASQVVVVVHDGAKSPSSSPPPPPPKQQP</sequence>
<organism evidence="2">
    <name type="scientific">Mesocestoides corti</name>
    <name type="common">Flatworm</name>
    <dbReference type="NCBI Taxonomy" id="53468"/>
    <lineage>
        <taxon>Eukaryota</taxon>
        <taxon>Metazoa</taxon>
        <taxon>Spiralia</taxon>
        <taxon>Lophotrochozoa</taxon>
        <taxon>Platyhelminthes</taxon>
        <taxon>Cestoda</taxon>
        <taxon>Eucestoda</taxon>
        <taxon>Cyclophyllidea</taxon>
        <taxon>Mesocestoididae</taxon>
        <taxon>Mesocestoides</taxon>
    </lineage>
</organism>
<proteinExistence type="predicted"/>
<evidence type="ECO:0000313" key="2">
    <source>
        <dbReference type="WBParaSite" id="MCU_009750-RA"/>
    </source>
</evidence>